<sequence>MGRWWLCVVLLGVSAVAVPAQILVVRDDRWAAESRESNFLVASHLETTERWLRRTRLPYARVNASALTPSMAEGTLCVLPANRPDAAVVTALQRARRVVVFAFVGSQQAAWQQAVASGNGQRWRVVTEPFSPDRTDGERAAQLAAWLLDGTPLPSLLQYRLRRDWTNWRDELRRKRVLWLNEILRRRFVDERRKRQALALLHPPVAAVRLTLTDNGSAWWQRLQTLLNEHTRIHRALAISLEPRAGEIRGIWLHTYAPTDWETVMQTLQAANFNCLFFRAGRGGNVVYRSPFLPRDAWAEQADLDELANATQAAQRYGIELHAWRVNFHFGTAPDWLKEQMAKDDRLVRDPDGKQALWLNPADPRNQEHEFRAMTELLAYPVAGVHFDYIRYPEVPHYRFDYSEISRRQFEQATGIVLTDFPRQVLLGPLKLRYDDWQRDNITNLVRRVYVAVKNANPQCAVSAAVWQRHRYYFALIKQDWVRWVREGILDFVCPMDYTANATLFAERVKEQVTEVNGTVPIAPGIGAYLMDDEWQLVEQVKIARDLGADGFVVFSYNIAPLRDFLAALTLGATAQPTFPAYRSPKIAFHLSDGVRHKDLPITYRAGDAVTVTAVVSMGLLPPDKVAKVQLALQWERQDGFAEQVLMERELTADDLRNGAIVRCRAKVPMGTVRLVARGTVERTDGERQPFVRRGPFVQGLAPTEFAHLLRSLLPVRLSSSQRRRPALGVVADGWHAERLVALLRRNGHRAFLVGYLLPNYWQAADVLVIPPLRDLRELTYERALQLRQWVNNGGTVLLLSEACGYHAHANLFPEIAEVVGEQTGKTLMLGRRSIRAPLNVLPLRPIGNSRALWHMDGKAVLVHGNLGKGGVVMLGVRLPVQGNAPEWRLVEPLLTEAVRLTVSRLRVLSRP</sequence>
<name>A0A2H5XG09_9BACT</name>
<dbReference type="Proteomes" id="UP000236173">
    <property type="component" value="Unassembled WGS sequence"/>
</dbReference>
<dbReference type="PANTHER" id="PTHR43405:SF1">
    <property type="entry name" value="GLYCOSYL HYDROLASE DIGH"/>
    <property type="match status" value="1"/>
</dbReference>
<evidence type="ECO:0000259" key="2">
    <source>
        <dbReference type="Pfam" id="PF02638"/>
    </source>
</evidence>
<dbReference type="EMBL" id="BEHT01000052">
    <property type="protein sequence ID" value="GBD00119.1"/>
    <property type="molecule type" value="Genomic_DNA"/>
</dbReference>
<proteinExistence type="predicted"/>
<dbReference type="InterPro" id="IPR052177">
    <property type="entry name" value="Divisome_Glycosyl_Hydrolase"/>
</dbReference>
<dbReference type="InterPro" id="IPR029062">
    <property type="entry name" value="Class_I_gatase-like"/>
</dbReference>
<accession>A0A2H5XG09</accession>
<evidence type="ECO:0000313" key="4">
    <source>
        <dbReference type="Proteomes" id="UP000236173"/>
    </source>
</evidence>
<comment type="caution">
    <text evidence="3">The sequence shown here is derived from an EMBL/GenBank/DDBJ whole genome shotgun (WGS) entry which is preliminary data.</text>
</comment>
<dbReference type="AlphaFoldDB" id="A0A2H5XG09"/>
<dbReference type="SUPFAM" id="SSF51445">
    <property type="entry name" value="(Trans)glycosidases"/>
    <property type="match status" value="1"/>
</dbReference>
<evidence type="ECO:0000256" key="1">
    <source>
        <dbReference type="ARBA" id="ARBA00022729"/>
    </source>
</evidence>
<reference evidence="4" key="1">
    <citation type="submission" date="2017-09" db="EMBL/GenBank/DDBJ databases">
        <title>Metaegenomics of thermophilic ammonia-oxidizing enrichment culture.</title>
        <authorList>
            <person name="Kato S."/>
            <person name="Suzuki K."/>
        </authorList>
    </citation>
    <scope>NUCLEOTIDE SEQUENCE [LARGE SCALE GENOMIC DNA]</scope>
</reference>
<gene>
    <name evidence="3" type="ORF">HRbin17_02655</name>
</gene>
<feature type="domain" description="Glycosyl hydrolase-like 10" evidence="2">
    <location>
        <begin position="247"/>
        <end position="512"/>
    </location>
</feature>
<dbReference type="SUPFAM" id="SSF52317">
    <property type="entry name" value="Class I glutamine amidotransferase-like"/>
    <property type="match status" value="1"/>
</dbReference>
<dbReference type="InterPro" id="IPR003790">
    <property type="entry name" value="GHL10"/>
</dbReference>
<dbReference type="PANTHER" id="PTHR43405">
    <property type="entry name" value="GLYCOSYL HYDROLASE DIGH"/>
    <property type="match status" value="1"/>
</dbReference>
<dbReference type="InterPro" id="IPR017853">
    <property type="entry name" value="GH"/>
</dbReference>
<evidence type="ECO:0000313" key="3">
    <source>
        <dbReference type="EMBL" id="GBD00119.1"/>
    </source>
</evidence>
<keyword evidence="1" id="KW-0732">Signal</keyword>
<organism evidence="3 4">
    <name type="scientific">Candidatus Fervidibacter japonicus</name>
    <dbReference type="NCBI Taxonomy" id="2035412"/>
    <lineage>
        <taxon>Bacteria</taxon>
        <taxon>Candidatus Fervidibacterota</taxon>
        <taxon>Candidatus Fervidibacter</taxon>
    </lineage>
</organism>
<dbReference type="Gene3D" id="3.20.20.80">
    <property type="entry name" value="Glycosidases"/>
    <property type="match status" value="1"/>
</dbReference>
<dbReference type="Pfam" id="PF02638">
    <property type="entry name" value="GHL10"/>
    <property type="match status" value="1"/>
</dbReference>
<protein>
    <recommendedName>
        <fullName evidence="2">Glycosyl hydrolase-like 10 domain-containing protein</fullName>
    </recommendedName>
</protein>